<evidence type="ECO:0000313" key="4">
    <source>
        <dbReference type="EnsemblMetazoa" id="Aqu2.1.40932_001"/>
    </source>
</evidence>
<dbReference type="InParanoid" id="A0A1X7VLI6"/>
<dbReference type="OMA" id="WRLDVKM"/>
<dbReference type="SMART" id="SM00360">
    <property type="entry name" value="RRM"/>
    <property type="match status" value="1"/>
</dbReference>
<dbReference type="InterPro" id="IPR036621">
    <property type="entry name" value="Anticodon-bd_dom_sf"/>
</dbReference>
<protein>
    <recommendedName>
        <fullName evidence="3">RRM domain-containing protein</fullName>
    </recommendedName>
</protein>
<feature type="compositionally biased region" description="Polar residues" evidence="2">
    <location>
        <begin position="489"/>
        <end position="499"/>
    </location>
</feature>
<dbReference type="Gene3D" id="3.30.70.330">
    <property type="match status" value="1"/>
</dbReference>
<dbReference type="SUPFAM" id="SSF54928">
    <property type="entry name" value="RNA-binding domain, RBD"/>
    <property type="match status" value="1"/>
</dbReference>
<dbReference type="eggNOG" id="KOG0845">
    <property type="taxonomic scope" value="Eukaryota"/>
</dbReference>
<proteinExistence type="predicted"/>
<feature type="region of interest" description="Disordered" evidence="2">
    <location>
        <begin position="122"/>
        <end position="319"/>
    </location>
</feature>
<dbReference type="STRING" id="400682.A0A1X7VLI6"/>
<dbReference type="GO" id="GO:0003723">
    <property type="term" value="F:RNA binding"/>
    <property type="evidence" value="ECO:0007669"/>
    <property type="project" value="UniProtKB-UniRule"/>
</dbReference>
<evidence type="ECO:0000256" key="2">
    <source>
        <dbReference type="SAM" id="MobiDB-lite"/>
    </source>
</evidence>
<dbReference type="SUPFAM" id="SSF52954">
    <property type="entry name" value="Class II aaRS ABD-related"/>
    <property type="match status" value="1"/>
</dbReference>
<dbReference type="PANTHER" id="PTHR23295">
    <property type="entry name" value="NUCLEAR RECEPTOR COACTIVATOR 5-RELATED"/>
    <property type="match status" value="1"/>
</dbReference>
<evidence type="ECO:0000256" key="1">
    <source>
        <dbReference type="PROSITE-ProRule" id="PRU00176"/>
    </source>
</evidence>
<dbReference type="PANTHER" id="PTHR23295:SF6">
    <property type="entry name" value="NEOSIN, ISOFORM A"/>
    <property type="match status" value="1"/>
</dbReference>
<dbReference type="Pfam" id="PF00076">
    <property type="entry name" value="RRM_1"/>
    <property type="match status" value="1"/>
</dbReference>
<sequence length="549" mass="62057">MLILKFHCSRAHVYHFKMEISTSSGADRSKIYDRDGTNTSSDDPEMMQSRIFIGNLKTNKVTRKSIENRFSKYGKILGVSLHKSYGFVQFETRDIARKAVNEENKQELHGVKMDICIATERRKPEEKSALKKRGRSRSPRSSRSRRERRSRDDDLMGRYNRYSPPSRMRGPLLDPYRDPYMDPYIDDPYDPYPPPRDMYDRFLPSMRRDYLSPPPPPFMSGDYPLPPRKRRDRYMYDEPWDYPPPPFRERDLPPRERDLPPKRDLPPRERALLPPPPPLREREVPPFRERDLPHREGLPPRRGEDTKPSFAPPSGDKSVPEAQIIIVNTHQKEYAQLVRERIESLGLSVEPLHLSPTVSLAEALENAARRGLMYTVIITSQHEAHRSVTLTILHGRNPQEHKNMPLDDAIGLINRDYSRHCQSSGINPRGGESLGGGGASLMAKAAAGHNLSPAELSQLISSLQQKQQRVGGAGSMAQRRDDTMAPPAANSNDMQQQQADLQAKILSLLGSNAVVPSGGAPASKPLGGVASLFESSRFPQSSFGASSFR</sequence>
<reference evidence="4" key="1">
    <citation type="submission" date="2017-05" db="UniProtKB">
        <authorList>
            <consortium name="EnsemblMetazoa"/>
        </authorList>
    </citation>
    <scope>IDENTIFICATION</scope>
</reference>
<feature type="compositionally biased region" description="Basic and acidic residues" evidence="2">
    <location>
        <begin position="279"/>
        <end position="307"/>
    </location>
</feature>
<dbReference type="InterPro" id="IPR012677">
    <property type="entry name" value="Nucleotide-bd_a/b_plait_sf"/>
</dbReference>
<dbReference type="eggNOG" id="KOG0118">
    <property type="taxonomic scope" value="Eukaryota"/>
</dbReference>
<feature type="domain" description="RRM" evidence="3">
    <location>
        <begin position="49"/>
        <end position="120"/>
    </location>
</feature>
<dbReference type="OrthoDB" id="10044938at2759"/>
<dbReference type="InterPro" id="IPR000504">
    <property type="entry name" value="RRM_dom"/>
</dbReference>
<accession>A0A1X7VLI6</accession>
<dbReference type="InterPro" id="IPR052600">
    <property type="entry name" value="Nuc_rcpt_coact/corep"/>
</dbReference>
<dbReference type="Gene3D" id="3.40.50.800">
    <property type="entry name" value="Anticodon-binding domain"/>
    <property type="match status" value="1"/>
</dbReference>
<dbReference type="EnsemblMetazoa" id="Aqu2.1.40932_001">
    <property type="protein sequence ID" value="Aqu2.1.40932_001"/>
    <property type="gene ID" value="Aqu2.1.40932"/>
</dbReference>
<evidence type="ECO:0000259" key="3">
    <source>
        <dbReference type="PROSITE" id="PS50102"/>
    </source>
</evidence>
<feature type="compositionally biased region" description="Basic residues" evidence="2">
    <location>
        <begin position="130"/>
        <end position="148"/>
    </location>
</feature>
<keyword evidence="1" id="KW-0694">RNA-binding</keyword>
<organism evidence="4">
    <name type="scientific">Amphimedon queenslandica</name>
    <name type="common">Sponge</name>
    <dbReference type="NCBI Taxonomy" id="400682"/>
    <lineage>
        <taxon>Eukaryota</taxon>
        <taxon>Metazoa</taxon>
        <taxon>Porifera</taxon>
        <taxon>Demospongiae</taxon>
        <taxon>Heteroscleromorpha</taxon>
        <taxon>Haplosclerida</taxon>
        <taxon>Niphatidae</taxon>
        <taxon>Amphimedon</taxon>
    </lineage>
</organism>
<feature type="compositionally biased region" description="Basic and acidic residues" evidence="2">
    <location>
        <begin position="247"/>
        <end position="271"/>
    </location>
</feature>
<dbReference type="AlphaFoldDB" id="A0A1X7VLI6"/>
<dbReference type="PROSITE" id="PS50102">
    <property type="entry name" value="RRM"/>
    <property type="match status" value="1"/>
</dbReference>
<feature type="region of interest" description="Disordered" evidence="2">
    <location>
        <begin position="462"/>
        <end position="499"/>
    </location>
</feature>
<name>A0A1X7VLI6_AMPQE</name>
<dbReference type="InterPro" id="IPR035979">
    <property type="entry name" value="RBD_domain_sf"/>
</dbReference>